<feature type="transmembrane region" description="Helical" evidence="5">
    <location>
        <begin position="109"/>
        <end position="129"/>
    </location>
</feature>
<feature type="transmembrane region" description="Helical" evidence="5">
    <location>
        <begin position="136"/>
        <end position="157"/>
    </location>
</feature>
<dbReference type="PANTHER" id="PTHR23291">
    <property type="entry name" value="BAX INHIBITOR-RELATED"/>
    <property type="match status" value="1"/>
</dbReference>
<proteinExistence type="inferred from homology"/>
<dbReference type="EMBL" id="CAJMWY010000375">
    <property type="protein sequence ID" value="CAE6430869.1"/>
    <property type="molecule type" value="Genomic_DNA"/>
</dbReference>
<evidence type="ECO:0000256" key="4">
    <source>
        <dbReference type="ARBA" id="ARBA00023136"/>
    </source>
</evidence>
<feature type="transmembrane region" description="Helical" evidence="5">
    <location>
        <begin position="221"/>
        <end position="240"/>
    </location>
</feature>
<feature type="compositionally biased region" description="Polar residues" evidence="6">
    <location>
        <begin position="20"/>
        <end position="31"/>
    </location>
</feature>
<feature type="transmembrane region" description="Helical" evidence="5">
    <location>
        <begin position="252"/>
        <end position="273"/>
    </location>
</feature>
<feature type="region of interest" description="Disordered" evidence="6">
    <location>
        <begin position="1"/>
        <end position="50"/>
    </location>
</feature>
<accession>A0A8H2XT37</accession>
<sequence length="279" mass="30913">MSNYPQAPPSYQPAPQSPQKYNQYGASQSSEPLLGENRGQSSRGVNAFGDDSDLPDDFKYGVSVYESAPEIRQAFVRKVYSILFAQILGTCIVAKLASSDSAIAWVQTHQWAVFVPLFGSLINLGLLWWKRLSYPANYILLASFTVLESLSLGLIVSFYESTIVLQAMLITLGVFLGLTLFTLQSKYDFSGMGPFLFGGLLVLVMTGFVGMFVPFGQTMDLIYAAGGCLIFSGYIVYDTYMITKRLSPDEFIMGAVSLYLDFINLFISILRILNNVEDR</sequence>
<feature type="compositionally biased region" description="Pro residues" evidence="6">
    <location>
        <begin position="1"/>
        <end position="16"/>
    </location>
</feature>
<evidence type="ECO:0000313" key="9">
    <source>
        <dbReference type="Proteomes" id="UP000663861"/>
    </source>
</evidence>
<dbReference type="GO" id="GO:0016020">
    <property type="term" value="C:membrane"/>
    <property type="evidence" value="ECO:0007669"/>
    <property type="project" value="UniProtKB-SubCell"/>
</dbReference>
<keyword evidence="3 5" id="KW-1133">Transmembrane helix</keyword>
<evidence type="ECO:0000256" key="2">
    <source>
        <dbReference type="ARBA" id="ARBA00022692"/>
    </source>
</evidence>
<protein>
    <submittedName>
        <fullName evidence="7">Uncharacterized protein</fullName>
    </submittedName>
</protein>
<comment type="subcellular location">
    <subcellularLocation>
        <location evidence="1">Membrane</location>
        <topology evidence="1">Multi-pass membrane protein</topology>
    </subcellularLocation>
</comment>
<comment type="similarity">
    <text evidence="5">Belongs to the BI1 family.</text>
</comment>
<feature type="transmembrane region" description="Helical" evidence="5">
    <location>
        <begin position="195"/>
        <end position="215"/>
    </location>
</feature>
<dbReference type="Pfam" id="PF01027">
    <property type="entry name" value="Bax1-I"/>
    <property type="match status" value="1"/>
</dbReference>
<evidence type="ECO:0000256" key="6">
    <source>
        <dbReference type="SAM" id="MobiDB-lite"/>
    </source>
</evidence>
<dbReference type="Proteomes" id="UP000663888">
    <property type="component" value="Unassembled WGS sequence"/>
</dbReference>
<dbReference type="Proteomes" id="UP000663861">
    <property type="component" value="Unassembled WGS sequence"/>
</dbReference>
<name>A0A8H2XT37_9AGAM</name>
<evidence type="ECO:0000256" key="1">
    <source>
        <dbReference type="ARBA" id="ARBA00004141"/>
    </source>
</evidence>
<dbReference type="CDD" id="cd10429">
    <property type="entry name" value="GAAP_like"/>
    <property type="match status" value="1"/>
</dbReference>
<keyword evidence="4 5" id="KW-0472">Membrane</keyword>
<dbReference type="EMBL" id="CAJMWX010001223">
    <property type="protein sequence ID" value="CAE6475710.1"/>
    <property type="molecule type" value="Genomic_DNA"/>
</dbReference>
<evidence type="ECO:0000313" key="8">
    <source>
        <dbReference type="EMBL" id="CAE6475710.1"/>
    </source>
</evidence>
<keyword evidence="2 5" id="KW-0812">Transmembrane</keyword>
<dbReference type="PANTHER" id="PTHR23291:SF50">
    <property type="entry name" value="PROTEIN LIFEGUARD 4"/>
    <property type="match status" value="1"/>
</dbReference>
<gene>
    <name evidence="8" type="ORF">RDB_LOCUS115780</name>
    <name evidence="7" type="ORF">RDB_LOCUS25034</name>
</gene>
<dbReference type="InterPro" id="IPR006214">
    <property type="entry name" value="Bax_inhibitor_1-related"/>
</dbReference>
<reference evidence="7" key="1">
    <citation type="submission" date="2021-01" db="EMBL/GenBank/DDBJ databases">
        <authorList>
            <person name="Kaushik A."/>
        </authorList>
    </citation>
    <scope>NUCLEOTIDE SEQUENCE</scope>
    <source>
        <strain evidence="8">AG4-R118</strain>
        <strain evidence="7">AG4-RS23</strain>
    </source>
</reference>
<organism evidence="7 9">
    <name type="scientific">Rhizoctonia solani</name>
    <dbReference type="NCBI Taxonomy" id="456999"/>
    <lineage>
        <taxon>Eukaryota</taxon>
        <taxon>Fungi</taxon>
        <taxon>Dikarya</taxon>
        <taxon>Basidiomycota</taxon>
        <taxon>Agaricomycotina</taxon>
        <taxon>Agaricomycetes</taxon>
        <taxon>Cantharellales</taxon>
        <taxon>Ceratobasidiaceae</taxon>
        <taxon>Rhizoctonia</taxon>
    </lineage>
</organism>
<evidence type="ECO:0000256" key="5">
    <source>
        <dbReference type="RuleBase" id="RU004379"/>
    </source>
</evidence>
<evidence type="ECO:0000256" key="3">
    <source>
        <dbReference type="ARBA" id="ARBA00022989"/>
    </source>
</evidence>
<evidence type="ECO:0000313" key="7">
    <source>
        <dbReference type="EMBL" id="CAE6430869.1"/>
    </source>
</evidence>
<dbReference type="AlphaFoldDB" id="A0A8H2XT37"/>
<comment type="caution">
    <text evidence="7">The sequence shown here is derived from an EMBL/GenBank/DDBJ whole genome shotgun (WGS) entry which is preliminary data.</text>
</comment>
<feature type="transmembrane region" description="Helical" evidence="5">
    <location>
        <begin position="163"/>
        <end position="183"/>
    </location>
</feature>